<reference evidence="2" key="1">
    <citation type="submission" date="2020-05" db="EMBL/GenBank/DDBJ databases">
        <authorList>
            <person name="Chiriac C."/>
            <person name="Salcher M."/>
            <person name="Ghai R."/>
            <person name="Kavagutti S V."/>
        </authorList>
    </citation>
    <scope>NUCLEOTIDE SEQUENCE</scope>
</reference>
<organism evidence="2">
    <name type="scientific">freshwater metagenome</name>
    <dbReference type="NCBI Taxonomy" id="449393"/>
    <lineage>
        <taxon>unclassified sequences</taxon>
        <taxon>metagenomes</taxon>
        <taxon>ecological metagenomes</taxon>
    </lineage>
</organism>
<name>A0A6J6HZF4_9ZZZZ</name>
<proteinExistence type="predicted"/>
<feature type="compositionally biased region" description="Polar residues" evidence="1">
    <location>
        <begin position="59"/>
        <end position="69"/>
    </location>
</feature>
<dbReference type="AlphaFoldDB" id="A0A6J6HZF4"/>
<dbReference type="EMBL" id="CAEZUV010000107">
    <property type="protein sequence ID" value="CAB4616865.1"/>
    <property type="molecule type" value="Genomic_DNA"/>
</dbReference>
<protein>
    <submittedName>
        <fullName evidence="2">Unannotated protein</fullName>
    </submittedName>
</protein>
<evidence type="ECO:0000313" key="2">
    <source>
        <dbReference type="EMBL" id="CAB4616865.1"/>
    </source>
</evidence>
<gene>
    <name evidence="2" type="ORF">UFOPK1856_00746</name>
</gene>
<accession>A0A6J6HZF4</accession>
<evidence type="ECO:0000256" key="1">
    <source>
        <dbReference type="SAM" id="MobiDB-lite"/>
    </source>
</evidence>
<sequence length="69" mass="6832">MVIAPRVTSYSLGSSALIVVLPAPDGPTIAVNDPAGALKVIPRKTSPLSTVSGLAADSSDANEISSARG</sequence>
<feature type="region of interest" description="Disordered" evidence="1">
    <location>
        <begin position="49"/>
        <end position="69"/>
    </location>
</feature>